<name>W4UXP0_9BACE</name>
<dbReference type="EMBL" id="BAIV01000030">
    <property type="protein sequence ID" value="GAE85716.1"/>
    <property type="molecule type" value="Genomic_DNA"/>
</dbReference>
<evidence type="ECO:0008006" key="4">
    <source>
        <dbReference type="Google" id="ProtNLM"/>
    </source>
</evidence>
<dbReference type="OrthoDB" id="1029026at2"/>
<comment type="caution">
    <text evidence="2">The sequence shown here is derived from an EMBL/GenBank/DDBJ whole genome shotgun (WGS) entry which is preliminary data.</text>
</comment>
<dbReference type="RefSeq" id="WP_052517273.1">
    <property type="nucleotide sequence ID" value="NZ_BAIV01000030.1"/>
</dbReference>
<dbReference type="AlphaFoldDB" id="W4UXP0"/>
<dbReference type="Proteomes" id="UP000019131">
    <property type="component" value="Unassembled WGS sequence"/>
</dbReference>
<accession>W4UXP0</accession>
<gene>
    <name evidence="2" type="ORF">JCM10512_4172</name>
</gene>
<evidence type="ECO:0000313" key="3">
    <source>
        <dbReference type="Proteomes" id="UP000019131"/>
    </source>
</evidence>
<reference evidence="2 3" key="1">
    <citation type="journal article" date="2014" name="Genome Announc.">
        <title>Draft Genome Sequence of Bacteroides reticulotermitis Strain JCM 10512T, Isolated from the Gut of a Termite.</title>
        <authorList>
            <person name="Yuki M."/>
            <person name="Oshima K."/>
            <person name="Suda W."/>
            <person name="Sakamoto M."/>
            <person name="Iida T."/>
            <person name="Hattori M."/>
            <person name="Ohkuma M."/>
        </authorList>
    </citation>
    <scope>NUCLEOTIDE SEQUENCE [LARGE SCALE GENOMIC DNA]</scope>
    <source>
        <strain evidence="2 3">JCM 10512</strain>
    </source>
</reference>
<dbReference type="STRING" id="1445607.JCM10512_4172"/>
<feature type="signal peptide" evidence="1">
    <location>
        <begin position="1"/>
        <end position="30"/>
    </location>
</feature>
<evidence type="ECO:0000256" key="1">
    <source>
        <dbReference type="SAM" id="SignalP"/>
    </source>
</evidence>
<feature type="chain" id="PRO_5004850428" description="Glycoside hydrolase" evidence="1">
    <location>
        <begin position="31"/>
        <end position="254"/>
    </location>
</feature>
<proteinExistence type="predicted"/>
<keyword evidence="1" id="KW-0732">Signal</keyword>
<evidence type="ECO:0000313" key="2">
    <source>
        <dbReference type="EMBL" id="GAE85716.1"/>
    </source>
</evidence>
<organism evidence="2 3">
    <name type="scientific">Bacteroides reticulotermitis JCM 10512</name>
    <dbReference type="NCBI Taxonomy" id="1445607"/>
    <lineage>
        <taxon>Bacteria</taxon>
        <taxon>Pseudomonadati</taxon>
        <taxon>Bacteroidota</taxon>
        <taxon>Bacteroidia</taxon>
        <taxon>Bacteroidales</taxon>
        <taxon>Bacteroidaceae</taxon>
        <taxon>Bacteroides</taxon>
    </lineage>
</organism>
<sequence length="254" mass="27881">MAKSKSTSILRSLTGAAICFLLTTCQSKLAESGPALLALNDSNYFEAPGLNILVFSNSYDGMFDDSKMAGVEIVHHGLRTATNGDVRLNPTPGQWDLHPTLVERRVERDSNLIIAQLKYDDPQFTYQIQGRTVEGGFSISVWTDQPVPSALAGTAGLNLEFTPMPYFGRTWVMDERIGEIPQYPDGQMTTLSTGETEPLPIATGKRFSIAPDDPERHITVTTSGEDLMFYDGRNKAQNGWFVLRTCSPPANQAS</sequence>
<protein>
    <recommendedName>
        <fullName evidence="4">Glycoside hydrolase</fullName>
    </recommendedName>
</protein>
<keyword evidence="3" id="KW-1185">Reference proteome</keyword>